<comment type="caution">
    <text evidence="1">The sequence shown here is derived from an EMBL/GenBank/DDBJ whole genome shotgun (WGS) entry which is preliminary data.</text>
</comment>
<dbReference type="AlphaFoldDB" id="A0A3P1SHD4"/>
<evidence type="ECO:0000313" key="2">
    <source>
        <dbReference type="Proteomes" id="UP000267535"/>
    </source>
</evidence>
<keyword evidence="2" id="KW-1185">Reference proteome</keyword>
<protein>
    <submittedName>
        <fullName evidence="1">Uncharacterized protein</fullName>
    </submittedName>
</protein>
<proteinExistence type="predicted"/>
<sequence>MTNSFMYADQGTWSTCIEIAPFRFGADQGTWSTCIAIAPFPLWRRSGYLEYLHCNSPFSALAQIRVSGVPALQ</sequence>
<accession>A0A3P1SHD4</accession>
<dbReference type="RefSeq" id="WP_124928084.1">
    <property type="nucleotide sequence ID" value="NZ_BMOH01000009.1"/>
</dbReference>
<organism evidence="1 2">
    <name type="scientific">Amphritea balenae</name>
    <dbReference type="NCBI Taxonomy" id="452629"/>
    <lineage>
        <taxon>Bacteria</taxon>
        <taxon>Pseudomonadati</taxon>
        <taxon>Pseudomonadota</taxon>
        <taxon>Gammaproteobacteria</taxon>
        <taxon>Oceanospirillales</taxon>
        <taxon>Oceanospirillaceae</taxon>
        <taxon>Amphritea</taxon>
    </lineage>
</organism>
<name>A0A3P1SHD4_9GAMM</name>
<dbReference type="EMBL" id="RQXV01000019">
    <property type="protein sequence ID" value="RRC96693.1"/>
    <property type="molecule type" value="Genomic_DNA"/>
</dbReference>
<reference evidence="1 2" key="1">
    <citation type="submission" date="2018-11" db="EMBL/GenBank/DDBJ databases">
        <title>The draft genome sequence of Amphritea balenae JAMM 1525T.</title>
        <authorList>
            <person name="Fang Z."/>
            <person name="Zhang Y."/>
            <person name="Han X."/>
        </authorList>
    </citation>
    <scope>NUCLEOTIDE SEQUENCE [LARGE SCALE GENOMIC DNA]</scope>
    <source>
        <strain evidence="1 2">JAMM 1525</strain>
    </source>
</reference>
<dbReference type="Proteomes" id="UP000267535">
    <property type="component" value="Unassembled WGS sequence"/>
</dbReference>
<evidence type="ECO:0000313" key="1">
    <source>
        <dbReference type="EMBL" id="RRC96693.1"/>
    </source>
</evidence>
<gene>
    <name evidence="1" type="ORF">EHS89_20720</name>
</gene>